<sequence>MKKLIVLSVAVALFSCKNETKDTKTEAVTEDTTVVEKKMEENTSEWITLFDGTSMDQWRGYGSETMHSEWEIVDGAMAFTPGEEGGKNIITKDTYENFVLSLEWKISEAGNSGIFWGVHESSDFKEAYETGPEIQVLDDAKHPDANRGGKTHRAGALYDMIAPMDNIVKPAGEWNAVVLEVNHKTNLGKVTMNGTEMYTFPAHGAEWDAMVATSKFAEWKGFGKYQNGHIGLQDHSDKVWYRNIKIKRID</sequence>
<evidence type="ECO:0000313" key="2">
    <source>
        <dbReference type="EMBL" id="SNR46650.1"/>
    </source>
</evidence>
<feature type="domain" description="3-keto-alpha-glucoside-1,2-lyase/3-keto-2-hydroxy-glucal hydratase" evidence="1">
    <location>
        <begin position="45"/>
        <end position="247"/>
    </location>
</feature>
<keyword evidence="3" id="KW-1185">Reference proteome</keyword>
<evidence type="ECO:0000313" key="3">
    <source>
        <dbReference type="Proteomes" id="UP000198379"/>
    </source>
</evidence>
<gene>
    <name evidence="2" type="ORF">SAMN06265376_1011141</name>
</gene>
<dbReference type="InterPro" id="IPR010496">
    <property type="entry name" value="AL/BT2_dom"/>
</dbReference>
<dbReference type="Proteomes" id="UP000198379">
    <property type="component" value="Unassembled WGS sequence"/>
</dbReference>
<accession>A0A238WJC1</accession>
<dbReference type="GO" id="GO:0016787">
    <property type="term" value="F:hydrolase activity"/>
    <property type="evidence" value="ECO:0007669"/>
    <property type="project" value="InterPro"/>
</dbReference>
<dbReference type="OrthoDB" id="9806233at2"/>
<dbReference type="Pfam" id="PF06439">
    <property type="entry name" value="3keto-disac_hyd"/>
    <property type="match status" value="1"/>
</dbReference>
<proteinExistence type="predicted"/>
<dbReference type="Gene3D" id="2.60.120.560">
    <property type="entry name" value="Exo-inulinase, domain 1"/>
    <property type="match status" value="1"/>
</dbReference>
<dbReference type="EMBL" id="FZNY01000001">
    <property type="protein sequence ID" value="SNR46650.1"/>
    <property type="molecule type" value="Genomic_DNA"/>
</dbReference>
<protein>
    <recommendedName>
        <fullName evidence="1">3-keto-alpha-glucoside-1,2-lyase/3-keto-2-hydroxy-glucal hydratase domain-containing protein</fullName>
    </recommendedName>
</protein>
<dbReference type="AlphaFoldDB" id="A0A238WJC1"/>
<reference evidence="2 3" key="1">
    <citation type="submission" date="2017-06" db="EMBL/GenBank/DDBJ databases">
        <authorList>
            <person name="Kim H.J."/>
            <person name="Triplett B.A."/>
        </authorList>
    </citation>
    <scope>NUCLEOTIDE SEQUENCE [LARGE SCALE GENOMIC DNA]</scope>
    <source>
        <strain evidence="2 3">DSM 25597</strain>
    </source>
</reference>
<dbReference type="RefSeq" id="WP_089370432.1">
    <property type="nucleotide sequence ID" value="NZ_BMEP01000003.1"/>
</dbReference>
<name>A0A238WJC1_9FLAO</name>
<organism evidence="2 3">
    <name type="scientific">Dokdonia pacifica</name>
    <dbReference type="NCBI Taxonomy" id="1627892"/>
    <lineage>
        <taxon>Bacteria</taxon>
        <taxon>Pseudomonadati</taxon>
        <taxon>Bacteroidota</taxon>
        <taxon>Flavobacteriia</taxon>
        <taxon>Flavobacteriales</taxon>
        <taxon>Flavobacteriaceae</taxon>
        <taxon>Dokdonia</taxon>
    </lineage>
</organism>
<dbReference type="PROSITE" id="PS51257">
    <property type="entry name" value="PROKAR_LIPOPROTEIN"/>
    <property type="match status" value="1"/>
</dbReference>
<evidence type="ECO:0000259" key="1">
    <source>
        <dbReference type="Pfam" id="PF06439"/>
    </source>
</evidence>